<comment type="caution">
    <text evidence="1">The sequence shown here is derived from an EMBL/GenBank/DDBJ whole genome shotgun (WGS) entry which is preliminary data.</text>
</comment>
<evidence type="ECO:0000313" key="1">
    <source>
        <dbReference type="EMBL" id="OGF77838.1"/>
    </source>
</evidence>
<organism evidence="1 2">
    <name type="scientific">Candidatus Giovannonibacteria bacterium RIFCSPHIGHO2_02_43_13</name>
    <dbReference type="NCBI Taxonomy" id="1798330"/>
    <lineage>
        <taxon>Bacteria</taxon>
        <taxon>Candidatus Giovannoniibacteriota</taxon>
    </lineage>
</organism>
<dbReference type="InterPro" id="IPR027417">
    <property type="entry name" value="P-loop_NTPase"/>
</dbReference>
<evidence type="ECO:0008006" key="3">
    <source>
        <dbReference type="Google" id="ProtNLM"/>
    </source>
</evidence>
<gene>
    <name evidence="1" type="ORF">A2W54_03485</name>
</gene>
<proteinExistence type="predicted"/>
<accession>A0A1F5WQ94</accession>
<sequence length="229" mass="25749">MARKMEKLLPSERLVQNRYFEGLRVPERKTRHSVIVAAIGLVGSGKSTVAKYLADLIGAVVISGDEIRILLRNEGVGYDKARLIGENVLRAVITAGGSIVLDSDFVDKNKRESLRQIAKKAGAKLYFVRTICDFDVLSQRIRENDPGEFFNEAETKSASVNHGRDVKFREMLRRLPQHYKWQNISGGKLALRKFPFVTFETVDTTTDAWKDSINSIAVSILHELQKKSG</sequence>
<dbReference type="Proteomes" id="UP000178425">
    <property type="component" value="Unassembled WGS sequence"/>
</dbReference>
<dbReference type="Gene3D" id="3.40.50.300">
    <property type="entry name" value="P-loop containing nucleotide triphosphate hydrolases"/>
    <property type="match status" value="1"/>
</dbReference>
<dbReference type="AlphaFoldDB" id="A0A1F5WQ94"/>
<reference evidence="1 2" key="1">
    <citation type="journal article" date="2016" name="Nat. Commun.">
        <title>Thousands of microbial genomes shed light on interconnected biogeochemical processes in an aquifer system.</title>
        <authorList>
            <person name="Anantharaman K."/>
            <person name="Brown C.T."/>
            <person name="Hug L.A."/>
            <person name="Sharon I."/>
            <person name="Castelle C.J."/>
            <person name="Probst A.J."/>
            <person name="Thomas B.C."/>
            <person name="Singh A."/>
            <person name="Wilkins M.J."/>
            <person name="Karaoz U."/>
            <person name="Brodie E.L."/>
            <person name="Williams K.H."/>
            <person name="Hubbard S.S."/>
            <person name="Banfield J.F."/>
        </authorList>
    </citation>
    <scope>NUCLEOTIDE SEQUENCE [LARGE SCALE GENOMIC DNA]</scope>
</reference>
<protein>
    <recommendedName>
        <fullName evidence="3">UDP-N-acetylglucosamine kinase</fullName>
    </recommendedName>
</protein>
<name>A0A1F5WQ94_9BACT</name>
<dbReference type="EMBL" id="MFHI01000034">
    <property type="protein sequence ID" value="OGF77838.1"/>
    <property type="molecule type" value="Genomic_DNA"/>
</dbReference>
<dbReference type="SUPFAM" id="SSF52540">
    <property type="entry name" value="P-loop containing nucleoside triphosphate hydrolases"/>
    <property type="match status" value="1"/>
</dbReference>
<dbReference type="Pfam" id="PF13671">
    <property type="entry name" value="AAA_33"/>
    <property type="match status" value="1"/>
</dbReference>
<evidence type="ECO:0000313" key="2">
    <source>
        <dbReference type="Proteomes" id="UP000178425"/>
    </source>
</evidence>